<protein>
    <submittedName>
        <fullName evidence="2">Uncharacterized protein</fullName>
    </submittedName>
</protein>
<feature type="non-terminal residue" evidence="2">
    <location>
        <position position="113"/>
    </location>
</feature>
<feature type="compositionally biased region" description="Low complexity" evidence="1">
    <location>
        <begin position="25"/>
        <end position="41"/>
    </location>
</feature>
<name>A0A8J4AQT6_9CHLO</name>
<feature type="region of interest" description="Disordered" evidence="1">
    <location>
        <begin position="12"/>
        <end position="44"/>
    </location>
</feature>
<keyword evidence="3" id="KW-1185">Reference proteome</keyword>
<evidence type="ECO:0000256" key="1">
    <source>
        <dbReference type="SAM" id="MobiDB-lite"/>
    </source>
</evidence>
<dbReference type="EMBL" id="BNCO01000003">
    <property type="protein sequence ID" value="GIL45841.1"/>
    <property type="molecule type" value="Genomic_DNA"/>
</dbReference>
<gene>
    <name evidence="2" type="ORF">Vafri_2980</name>
</gene>
<accession>A0A8J4AQT6</accession>
<reference evidence="2" key="1">
    <citation type="journal article" date="2021" name="Proc. Natl. Acad. Sci. U.S.A.">
        <title>Three genomes in the algal genus Volvox reveal the fate of a haploid sex-determining region after a transition to homothallism.</title>
        <authorList>
            <person name="Yamamoto K."/>
            <person name="Hamaji T."/>
            <person name="Kawai-Toyooka H."/>
            <person name="Matsuzaki R."/>
            <person name="Takahashi F."/>
            <person name="Nishimura Y."/>
            <person name="Kawachi M."/>
            <person name="Noguchi H."/>
            <person name="Minakuchi Y."/>
            <person name="Umen J.G."/>
            <person name="Toyoda A."/>
            <person name="Nozaki H."/>
        </authorList>
    </citation>
    <scope>NUCLEOTIDE SEQUENCE</scope>
    <source>
        <strain evidence="2">NIES-3780</strain>
    </source>
</reference>
<dbReference type="AlphaFoldDB" id="A0A8J4AQT6"/>
<proteinExistence type="predicted"/>
<evidence type="ECO:0000313" key="2">
    <source>
        <dbReference type="EMBL" id="GIL45841.1"/>
    </source>
</evidence>
<evidence type="ECO:0000313" key="3">
    <source>
        <dbReference type="Proteomes" id="UP000747399"/>
    </source>
</evidence>
<dbReference type="Proteomes" id="UP000747399">
    <property type="component" value="Unassembled WGS sequence"/>
</dbReference>
<sequence length="113" mass="11011">VMNAVDGLVVQAPSIGAPSGGSSGRAGSSSSNSDGPHGSSSVVRVGGFLPGQITLNAFTKAQRTAALGQASSLKTSSTAVVVASVACLECLSPPYGSGEGVLIQRGRPGERAV</sequence>
<comment type="caution">
    <text evidence="2">The sequence shown here is derived from an EMBL/GenBank/DDBJ whole genome shotgun (WGS) entry which is preliminary data.</text>
</comment>
<organism evidence="2 3">
    <name type="scientific">Volvox africanus</name>
    <dbReference type="NCBI Taxonomy" id="51714"/>
    <lineage>
        <taxon>Eukaryota</taxon>
        <taxon>Viridiplantae</taxon>
        <taxon>Chlorophyta</taxon>
        <taxon>core chlorophytes</taxon>
        <taxon>Chlorophyceae</taxon>
        <taxon>CS clade</taxon>
        <taxon>Chlamydomonadales</taxon>
        <taxon>Volvocaceae</taxon>
        <taxon>Volvox</taxon>
    </lineage>
</organism>